<proteinExistence type="predicted"/>
<name>A0AAN8TY31_SOLBU</name>
<dbReference type="PANTHER" id="PTHR34950:SF13">
    <property type="match status" value="1"/>
</dbReference>
<dbReference type="EMBL" id="JBANQN010000004">
    <property type="protein sequence ID" value="KAK6792396.1"/>
    <property type="molecule type" value="Genomic_DNA"/>
</dbReference>
<protein>
    <submittedName>
        <fullName evidence="1">Uncharacterized protein</fullName>
    </submittedName>
</protein>
<keyword evidence="2" id="KW-1185">Reference proteome</keyword>
<evidence type="ECO:0000313" key="2">
    <source>
        <dbReference type="Proteomes" id="UP001371456"/>
    </source>
</evidence>
<dbReference type="PANTHER" id="PTHR34950">
    <property type="entry name" value="OS04G0457400 PROTEIN"/>
    <property type="match status" value="1"/>
</dbReference>
<accession>A0AAN8TY31</accession>
<gene>
    <name evidence="1" type="ORF">RDI58_011477</name>
</gene>
<reference evidence="1 2" key="1">
    <citation type="submission" date="2024-02" db="EMBL/GenBank/DDBJ databases">
        <title>de novo genome assembly of Solanum bulbocastanum strain 11H21.</title>
        <authorList>
            <person name="Hosaka A.J."/>
        </authorList>
    </citation>
    <scope>NUCLEOTIDE SEQUENCE [LARGE SCALE GENOMIC DNA]</scope>
    <source>
        <tissue evidence="1">Young leaves</tissue>
    </source>
</reference>
<evidence type="ECO:0000313" key="1">
    <source>
        <dbReference type="EMBL" id="KAK6792396.1"/>
    </source>
</evidence>
<dbReference type="AlphaFoldDB" id="A0AAN8TY31"/>
<comment type="caution">
    <text evidence="1">The sequence shown here is derived from an EMBL/GenBank/DDBJ whole genome shotgun (WGS) entry which is preliminary data.</text>
</comment>
<sequence length="80" mass="9094">MSGSTYLVETYAMKMLYKENMKIKEKEEATKHEIICNDQLKKSSSSSFSSSGGNWFTKMFKKVHPVTTPSSDSATKLRTF</sequence>
<organism evidence="1 2">
    <name type="scientific">Solanum bulbocastanum</name>
    <name type="common">Wild potato</name>
    <dbReference type="NCBI Taxonomy" id="147425"/>
    <lineage>
        <taxon>Eukaryota</taxon>
        <taxon>Viridiplantae</taxon>
        <taxon>Streptophyta</taxon>
        <taxon>Embryophyta</taxon>
        <taxon>Tracheophyta</taxon>
        <taxon>Spermatophyta</taxon>
        <taxon>Magnoliopsida</taxon>
        <taxon>eudicotyledons</taxon>
        <taxon>Gunneridae</taxon>
        <taxon>Pentapetalae</taxon>
        <taxon>asterids</taxon>
        <taxon>lamiids</taxon>
        <taxon>Solanales</taxon>
        <taxon>Solanaceae</taxon>
        <taxon>Solanoideae</taxon>
        <taxon>Solaneae</taxon>
        <taxon>Solanum</taxon>
    </lineage>
</organism>
<dbReference type="Proteomes" id="UP001371456">
    <property type="component" value="Unassembled WGS sequence"/>
</dbReference>